<evidence type="ECO:0000256" key="2">
    <source>
        <dbReference type="SAM" id="MobiDB-lite"/>
    </source>
</evidence>
<dbReference type="EnsemblMetazoa" id="G8493.1">
    <property type="protein sequence ID" value="G8493.1:cds"/>
    <property type="gene ID" value="G8493"/>
</dbReference>
<sequence>MSDEGTPYTDVFSSISPETRNEANTDHDKENTEETAEGAAKDSEQANQIYTLRPRDRKMTPKCLDWQVDKICSDFKLHVSRWRKCASSIEILISDSSDTKHIRRERDILMNIMTTLSEIYDRLKQTLTNEEDVKYSDLLDQYQGRLEITSGDNHTLMRDISNCLRELECDSVSRASSRSHNSRTSRSSRDSNTSRGSRESIDTVIEAAALKTKLNDFKHSVPELDSKEHVKRFIDTQVRPEEDKAKIEPVSQAPPILHRNLMLPTFTSPQTQQENVATSNASRVQLSNLDLQSLSNPTPPSSGLKPTEQGLLDLATSLAKQVSLGRLPPPKPTIFLGDPLKYPSWKASFQTLIEQRQIPASERIHYLKKYLGGSVKDVVENYFLLSTDDAYEEAKGLLEQRYGNAFVVANAFRDKLEKWPKVGPRDGVGLQRFGDFLKQCYTAMQSIGSLNILNDDRENRRLLSKLPDWLVTRWGRIAAQYKEERMEFPPFKNFMDFIVKEAKIATDPITSIESVKKSELAHTEPSKPRPDFKARQRGTADYGKRSFLTDVDEDQVANVNVRNRSDRRNCVLCEGNHELDDCKQFLTKSLEGRKQYAKQKGLCFGCLHAGHLSRKCRQRKRCGTCSKFHPSSLHGDVYQRGQHQMVEDIKTVVSKESSSGTTLMNHSGASSKSTMILPVYVSHKENPDRERLVYALLDTQSDTTLILDKTSKAL</sequence>
<dbReference type="PANTHER" id="PTHR47331:SF5">
    <property type="entry name" value="RIBONUCLEASE H"/>
    <property type="match status" value="1"/>
</dbReference>
<organism evidence="4 5">
    <name type="scientific">Magallana gigas</name>
    <name type="common">Pacific oyster</name>
    <name type="synonym">Crassostrea gigas</name>
    <dbReference type="NCBI Taxonomy" id="29159"/>
    <lineage>
        <taxon>Eukaryota</taxon>
        <taxon>Metazoa</taxon>
        <taxon>Spiralia</taxon>
        <taxon>Lophotrochozoa</taxon>
        <taxon>Mollusca</taxon>
        <taxon>Bivalvia</taxon>
        <taxon>Autobranchia</taxon>
        <taxon>Pteriomorphia</taxon>
        <taxon>Ostreida</taxon>
        <taxon>Ostreoidea</taxon>
        <taxon>Ostreidae</taxon>
        <taxon>Magallana</taxon>
    </lineage>
</organism>
<keyword evidence="5" id="KW-1185">Reference proteome</keyword>
<dbReference type="GO" id="GO:0003676">
    <property type="term" value="F:nucleic acid binding"/>
    <property type="evidence" value="ECO:0007669"/>
    <property type="project" value="InterPro"/>
</dbReference>
<dbReference type="PANTHER" id="PTHR47331">
    <property type="entry name" value="PHD-TYPE DOMAIN-CONTAINING PROTEIN"/>
    <property type="match status" value="1"/>
</dbReference>
<dbReference type="Proteomes" id="UP000005408">
    <property type="component" value="Unassembled WGS sequence"/>
</dbReference>
<evidence type="ECO:0000313" key="5">
    <source>
        <dbReference type="Proteomes" id="UP000005408"/>
    </source>
</evidence>
<name>A0A8W8NVD2_MAGGI</name>
<feature type="domain" description="CCHC-type" evidence="3">
    <location>
        <begin position="603"/>
        <end position="618"/>
    </location>
</feature>
<feature type="compositionally biased region" description="Basic and acidic residues" evidence="2">
    <location>
        <begin position="516"/>
        <end position="534"/>
    </location>
</feature>
<dbReference type="PROSITE" id="PS50158">
    <property type="entry name" value="ZF_CCHC"/>
    <property type="match status" value="1"/>
</dbReference>
<keyword evidence="1" id="KW-0862">Zinc</keyword>
<proteinExistence type="predicted"/>
<dbReference type="Pfam" id="PF03564">
    <property type="entry name" value="DUF1759"/>
    <property type="match status" value="1"/>
</dbReference>
<feature type="region of interest" description="Disordered" evidence="2">
    <location>
        <begin position="174"/>
        <end position="200"/>
    </location>
</feature>
<evidence type="ECO:0000313" key="4">
    <source>
        <dbReference type="EnsemblMetazoa" id="G8493.1:cds"/>
    </source>
</evidence>
<evidence type="ECO:0000256" key="1">
    <source>
        <dbReference type="PROSITE-ProRule" id="PRU00047"/>
    </source>
</evidence>
<accession>A0A8W8NVD2</accession>
<dbReference type="GO" id="GO:0008270">
    <property type="term" value="F:zinc ion binding"/>
    <property type="evidence" value="ECO:0007669"/>
    <property type="project" value="UniProtKB-KW"/>
</dbReference>
<feature type="region of interest" description="Disordered" evidence="2">
    <location>
        <begin position="1"/>
        <end position="47"/>
    </location>
</feature>
<feature type="compositionally biased region" description="Low complexity" evidence="2">
    <location>
        <begin position="174"/>
        <end position="195"/>
    </location>
</feature>
<feature type="compositionally biased region" description="Basic and acidic residues" evidence="2">
    <location>
        <begin position="19"/>
        <end position="32"/>
    </location>
</feature>
<keyword evidence="1" id="KW-0479">Metal-binding</keyword>
<feature type="region of interest" description="Disordered" evidence="2">
    <location>
        <begin position="516"/>
        <end position="539"/>
    </location>
</feature>
<dbReference type="InterPro" id="IPR005312">
    <property type="entry name" value="DUF1759"/>
</dbReference>
<reference evidence="4" key="1">
    <citation type="submission" date="2022-08" db="UniProtKB">
        <authorList>
            <consortium name="EnsemblMetazoa"/>
        </authorList>
    </citation>
    <scope>IDENTIFICATION</scope>
    <source>
        <strain evidence="4">05x7-T-G4-1.051#20</strain>
    </source>
</reference>
<evidence type="ECO:0000259" key="3">
    <source>
        <dbReference type="PROSITE" id="PS50158"/>
    </source>
</evidence>
<protein>
    <recommendedName>
        <fullName evidence="3">CCHC-type domain-containing protein</fullName>
    </recommendedName>
</protein>
<keyword evidence="1" id="KW-0863">Zinc-finger</keyword>
<dbReference type="InterPro" id="IPR001878">
    <property type="entry name" value="Znf_CCHC"/>
</dbReference>
<dbReference type="AlphaFoldDB" id="A0A8W8NVD2"/>